<feature type="transmembrane region" description="Helical" evidence="7">
    <location>
        <begin position="52"/>
        <end position="71"/>
    </location>
</feature>
<dbReference type="PANTHER" id="PTHR30576:SF21">
    <property type="entry name" value="UDP-GLUCOSE:UNDECAPRENYL-PHOSPHATE GLUCOSE-1-PHOSPHATE TRANSFERASE"/>
    <property type="match status" value="1"/>
</dbReference>
<keyword evidence="10" id="KW-1185">Reference proteome</keyword>
<name>A0ABW0QHA3_9GAMM</name>
<gene>
    <name evidence="9" type="ORF">ACFPPA_00780</name>
</gene>
<dbReference type="PANTHER" id="PTHR30576">
    <property type="entry name" value="COLANIC BIOSYNTHESIS UDP-GLUCOSE LIPID CARRIER TRANSFERASE"/>
    <property type="match status" value="1"/>
</dbReference>
<evidence type="ECO:0000256" key="6">
    <source>
        <dbReference type="ARBA" id="ARBA00023136"/>
    </source>
</evidence>
<evidence type="ECO:0000256" key="4">
    <source>
        <dbReference type="ARBA" id="ARBA00022692"/>
    </source>
</evidence>
<protein>
    <submittedName>
        <fullName evidence="9">TIGR03013 family XrtA/PEP-CTERM system glycosyltransferase</fullName>
    </submittedName>
</protein>
<evidence type="ECO:0000313" key="10">
    <source>
        <dbReference type="Proteomes" id="UP001596114"/>
    </source>
</evidence>
<feature type="transmembrane region" description="Helical" evidence="7">
    <location>
        <begin position="116"/>
        <end position="136"/>
    </location>
</feature>
<proteinExistence type="inferred from homology"/>
<sequence length="466" mass="52604">MSGLFRHRALRWQLLLVLVEFSLLMMSVYAAVGLRFWGDAGTRTAFDRALHWHAALVAMVLILSMASLGLYQVHLRARWLGRLSRQAVAFVLGGTALTVLYYAVPPTYLGRGVLGIALLLGYLVIALWGELFLSFVDADLFKRRVIMIGAGQRAADLNRMMRRKTDQRGFKILGYVPVGADPVSISAPLLLHPDEDLCEWATRLGVQEIVVGPDDRRGTLPVDALLECKQGGMAVTELAEFVEREAGKIKMEPTNPSWLVFSDGFNISPMSRTIKRAFDVVVTLLMLLVTWPLMLLTALAIRLESGRGAPILYHQERVGENGKLFGVIKFRSMCTDAERNGVARWASKNDDRVTRVGRFIRKARLDELPQLWNVLRGDMSIIGPRPERPQFVDEFNIRIRYYALRHCLKPGLTGWAQLRYPYGSSLEDAEEKLKFDLFYVKNHNLVFDMAILIQTLEVVLFGRGAR</sequence>
<organism evidence="9 10">
    <name type="scientific">Rhodanobacter ginsengisoli</name>
    <dbReference type="NCBI Taxonomy" id="418646"/>
    <lineage>
        <taxon>Bacteria</taxon>
        <taxon>Pseudomonadati</taxon>
        <taxon>Pseudomonadota</taxon>
        <taxon>Gammaproteobacteria</taxon>
        <taxon>Lysobacterales</taxon>
        <taxon>Rhodanobacteraceae</taxon>
        <taxon>Rhodanobacter</taxon>
    </lineage>
</organism>
<comment type="similarity">
    <text evidence="2">Belongs to the bacterial sugar transferase family.</text>
</comment>
<dbReference type="InterPro" id="IPR017464">
    <property type="entry name" value="Sugar_tfrase_EpsB_2"/>
</dbReference>
<evidence type="ECO:0000259" key="8">
    <source>
        <dbReference type="Pfam" id="PF02397"/>
    </source>
</evidence>
<dbReference type="InterPro" id="IPR017475">
    <property type="entry name" value="EPS_sugar_tfrase"/>
</dbReference>
<keyword evidence="3" id="KW-0808">Transferase</keyword>
<keyword evidence="4 7" id="KW-0812">Transmembrane</keyword>
<reference evidence="10" key="1">
    <citation type="journal article" date="2019" name="Int. J. Syst. Evol. Microbiol.">
        <title>The Global Catalogue of Microorganisms (GCM) 10K type strain sequencing project: providing services to taxonomists for standard genome sequencing and annotation.</title>
        <authorList>
            <consortium name="The Broad Institute Genomics Platform"/>
            <consortium name="The Broad Institute Genome Sequencing Center for Infectious Disease"/>
            <person name="Wu L."/>
            <person name="Ma J."/>
        </authorList>
    </citation>
    <scope>NUCLEOTIDE SEQUENCE [LARGE SCALE GENOMIC DNA]</scope>
    <source>
        <strain evidence="10">CGMCC 1.16619</strain>
    </source>
</reference>
<dbReference type="InterPro" id="IPR003362">
    <property type="entry name" value="Bact_transf"/>
</dbReference>
<dbReference type="NCBIfam" id="TIGR03025">
    <property type="entry name" value="EPS_sugtrans"/>
    <property type="match status" value="1"/>
</dbReference>
<evidence type="ECO:0000313" key="9">
    <source>
        <dbReference type="EMBL" id="MFC5524266.1"/>
    </source>
</evidence>
<dbReference type="NCBIfam" id="TIGR03013">
    <property type="entry name" value="EpsB_2"/>
    <property type="match status" value="1"/>
</dbReference>
<feature type="transmembrane region" description="Helical" evidence="7">
    <location>
        <begin position="280"/>
        <end position="301"/>
    </location>
</feature>
<feature type="domain" description="Bacterial sugar transferase" evidence="8">
    <location>
        <begin position="275"/>
        <end position="460"/>
    </location>
</feature>
<comment type="subcellular location">
    <subcellularLocation>
        <location evidence="1">Membrane</location>
        <topology evidence="1">Multi-pass membrane protein</topology>
    </subcellularLocation>
</comment>
<dbReference type="Proteomes" id="UP001596114">
    <property type="component" value="Unassembled WGS sequence"/>
</dbReference>
<keyword evidence="5 7" id="KW-1133">Transmembrane helix</keyword>
<feature type="transmembrane region" description="Helical" evidence="7">
    <location>
        <begin position="83"/>
        <end position="104"/>
    </location>
</feature>
<dbReference type="EMBL" id="JBHSNF010000001">
    <property type="protein sequence ID" value="MFC5524266.1"/>
    <property type="molecule type" value="Genomic_DNA"/>
</dbReference>
<evidence type="ECO:0000256" key="5">
    <source>
        <dbReference type="ARBA" id="ARBA00022989"/>
    </source>
</evidence>
<feature type="transmembrane region" description="Helical" evidence="7">
    <location>
        <begin position="12"/>
        <end position="32"/>
    </location>
</feature>
<evidence type="ECO:0000256" key="7">
    <source>
        <dbReference type="SAM" id="Phobius"/>
    </source>
</evidence>
<keyword evidence="6 7" id="KW-0472">Membrane</keyword>
<dbReference type="Pfam" id="PF02397">
    <property type="entry name" value="Bac_transf"/>
    <property type="match status" value="1"/>
</dbReference>
<comment type="caution">
    <text evidence="9">The sequence shown here is derived from an EMBL/GenBank/DDBJ whole genome shotgun (WGS) entry which is preliminary data.</text>
</comment>
<evidence type="ECO:0000256" key="1">
    <source>
        <dbReference type="ARBA" id="ARBA00004141"/>
    </source>
</evidence>
<dbReference type="RefSeq" id="WP_377316304.1">
    <property type="nucleotide sequence ID" value="NZ_JBHSNF010000001.1"/>
</dbReference>
<evidence type="ECO:0000256" key="3">
    <source>
        <dbReference type="ARBA" id="ARBA00022679"/>
    </source>
</evidence>
<accession>A0ABW0QHA3</accession>
<evidence type="ECO:0000256" key="2">
    <source>
        <dbReference type="ARBA" id="ARBA00006464"/>
    </source>
</evidence>